<keyword evidence="1" id="KW-0472">Membrane</keyword>
<protein>
    <submittedName>
        <fullName evidence="2">Uncharacterized protein</fullName>
    </submittedName>
</protein>
<dbReference type="Gramene" id="TuG1812G0700003145.01.T01">
    <property type="protein sequence ID" value="TuG1812G0700003145.01.T01.cds436536"/>
    <property type="gene ID" value="TuG1812G0700003145.01"/>
</dbReference>
<accession>A0A8R7R2Z0</accession>
<evidence type="ECO:0000313" key="2">
    <source>
        <dbReference type="EnsemblPlants" id="TuG1812G0700003145.01.T01.cds436536"/>
    </source>
</evidence>
<reference evidence="2" key="3">
    <citation type="submission" date="2022-06" db="UniProtKB">
        <authorList>
            <consortium name="EnsemblPlants"/>
        </authorList>
    </citation>
    <scope>IDENTIFICATION</scope>
</reference>
<name>A0A8R7R2Z0_TRIUA</name>
<reference evidence="2" key="2">
    <citation type="submission" date="2018-03" db="EMBL/GenBank/DDBJ databases">
        <title>The Triticum urartu genome reveals the dynamic nature of wheat genome evolution.</title>
        <authorList>
            <person name="Ling H."/>
            <person name="Ma B."/>
            <person name="Shi X."/>
            <person name="Liu H."/>
            <person name="Dong L."/>
            <person name="Sun H."/>
            <person name="Cao Y."/>
            <person name="Gao Q."/>
            <person name="Zheng S."/>
            <person name="Li Y."/>
            <person name="Yu Y."/>
            <person name="Du H."/>
            <person name="Qi M."/>
            <person name="Li Y."/>
            <person name="Yu H."/>
            <person name="Cui Y."/>
            <person name="Wang N."/>
            <person name="Chen C."/>
            <person name="Wu H."/>
            <person name="Zhao Y."/>
            <person name="Zhang J."/>
            <person name="Li Y."/>
            <person name="Zhou W."/>
            <person name="Zhang B."/>
            <person name="Hu W."/>
            <person name="Eijk M."/>
            <person name="Tang J."/>
            <person name="Witsenboer H."/>
            <person name="Zhao S."/>
            <person name="Li Z."/>
            <person name="Zhang A."/>
            <person name="Wang D."/>
            <person name="Liang C."/>
        </authorList>
    </citation>
    <scope>NUCLEOTIDE SEQUENCE [LARGE SCALE GENOMIC DNA]</scope>
    <source>
        <strain evidence="2">cv. G1812</strain>
    </source>
</reference>
<dbReference type="Proteomes" id="UP000015106">
    <property type="component" value="Chromosome 7"/>
</dbReference>
<feature type="transmembrane region" description="Helical" evidence="1">
    <location>
        <begin position="93"/>
        <end position="112"/>
    </location>
</feature>
<reference evidence="3" key="1">
    <citation type="journal article" date="2013" name="Nature">
        <title>Draft genome of the wheat A-genome progenitor Triticum urartu.</title>
        <authorList>
            <person name="Ling H.Q."/>
            <person name="Zhao S."/>
            <person name="Liu D."/>
            <person name="Wang J."/>
            <person name="Sun H."/>
            <person name="Zhang C."/>
            <person name="Fan H."/>
            <person name="Li D."/>
            <person name="Dong L."/>
            <person name="Tao Y."/>
            <person name="Gao C."/>
            <person name="Wu H."/>
            <person name="Li Y."/>
            <person name="Cui Y."/>
            <person name="Guo X."/>
            <person name="Zheng S."/>
            <person name="Wang B."/>
            <person name="Yu K."/>
            <person name="Liang Q."/>
            <person name="Yang W."/>
            <person name="Lou X."/>
            <person name="Chen J."/>
            <person name="Feng M."/>
            <person name="Jian J."/>
            <person name="Zhang X."/>
            <person name="Luo G."/>
            <person name="Jiang Y."/>
            <person name="Liu J."/>
            <person name="Wang Z."/>
            <person name="Sha Y."/>
            <person name="Zhang B."/>
            <person name="Wu H."/>
            <person name="Tang D."/>
            <person name="Shen Q."/>
            <person name="Xue P."/>
            <person name="Zou S."/>
            <person name="Wang X."/>
            <person name="Liu X."/>
            <person name="Wang F."/>
            <person name="Yang Y."/>
            <person name="An X."/>
            <person name="Dong Z."/>
            <person name="Zhang K."/>
            <person name="Zhang X."/>
            <person name="Luo M.C."/>
            <person name="Dvorak J."/>
            <person name="Tong Y."/>
            <person name="Wang J."/>
            <person name="Yang H."/>
            <person name="Li Z."/>
            <person name="Wang D."/>
            <person name="Zhang A."/>
            <person name="Wang J."/>
        </authorList>
    </citation>
    <scope>NUCLEOTIDE SEQUENCE</scope>
    <source>
        <strain evidence="3">cv. G1812</strain>
    </source>
</reference>
<dbReference type="EnsemblPlants" id="TuG1812G0700003145.01.T01">
    <property type="protein sequence ID" value="TuG1812G0700003145.01.T01.cds436536"/>
    <property type="gene ID" value="TuG1812G0700003145.01"/>
</dbReference>
<sequence length="126" mass="14193">MPWLQHLPHTHCTRCLKFILIFLNLTGFCFAVYYDIHGAGCTTPSPVALSEARPGSAASGIRVWHGTPARGWFSSSPISSRYSSSWMFNCRKLYRKIFCSGVLMKFIFILHFEKNGYAMCSAVLCS</sequence>
<dbReference type="AlphaFoldDB" id="A0A8R7R2Z0"/>
<evidence type="ECO:0000256" key="1">
    <source>
        <dbReference type="SAM" id="Phobius"/>
    </source>
</evidence>
<feature type="transmembrane region" description="Helical" evidence="1">
    <location>
        <begin position="15"/>
        <end position="34"/>
    </location>
</feature>
<proteinExistence type="predicted"/>
<organism evidence="2 3">
    <name type="scientific">Triticum urartu</name>
    <name type="common">Red wild einkorn</name>
    <name type="synonym">Crithodium urartu</name>
    <dbReference type="NCBI Taxonomy" id="4572"/>
    <lineage>
        <taxon>Eukaryota</taxon>
        <taxon>Viridiplantae</taxon>
        <taxon>Streptophyta</taxon>
        <taxon>Embryophyta</taxon>
        <taxon>Tracheophyta</taxon>
        <taxon>Spermatophyta</taxon>
        <taxon>Magnoliopsida</taxon>
        <taxon>Liliopsida</taxon>
        <taxon>Poales</taxon>
        <taxon>Poaceae</taxon>
        <taxon>BOP clade</taxon>
        <taxon>Pooideae</taxon>
        <taxon>Triticodae</taxon>
        <taxon>Triticeae</taxon>
        <taxon>Triticinae</taxon>
        <taxon>Triticum</taxon>
    </lineage>
</organism>
<keyword evidence="3" id="KW-1185">Reference proteome</keyword>
<keyword evidence="1" id="KW-1133">Transmembrane helix</keyword>
<keyword evidence="1" id="KW-0812">Transmembrane</keyword>
<evidence type="ECO:0000313" key="3">
    <source>
        <dbReference type="Proteomes" id="UP000015106"/>
    </source>
</evidence>